<dbReference type="SMART" id="SM00635">
    <property type="entry name" value="BID_2"/>
    <property type="match status" value="5"/>
</dbReference>
<dbReference type="InterPro" id="IPR008979">
    <property type="entry name" value="Galactose-bd-like_sf"/>
</dbReference>
<dbReference type="Pfam" id="PF22633">
    <property type="entry name" value="F5_F8_type_C_2"/>
    <property type="match status" value="1"/>
</dbReference>
<evidence type="ECO:0000259" key="2">
    <source>
        <dbReference type="PROSITE" id="PS50022"/>
    </source>
</evidence>
<dbReference type="Pfam" id="PF02368">
    <property type="entry name" value="Big_2"/>
    <property type="match status" value="4"/>
</dbReference>
<feature type="domain" description="F5/8 type C" evidence="2">
    <location>
        <begin position="1185"/>
        <end position="1335"/>
    </location>
</feature>
<sequence>MDKDVNIVLRGGTYERTSTFTLTSADSGRNGYRVYYKAYAGETPVISGGKTITGWALYDADANIYRAAVDAGLDTRQIYVNGERAQKARGKPPAGMTLKADGHTTPNLDMQHWRNTDRIEFVYRNNWQEGVCRVQSIVGGDIKMNPSCWSRVTSSTGLPYEIANAFELLDAPGEWYLDKEEHYLYYKPRAGENMATASVVVPVLERLVSVSGTYDQPLRNVTFEGIVFAYSTWLEPSGPFGFKESQANLMYPTDFEAQLPEDLVKIPAAVSVQAAEAVRFERNVFTHMGAGGLNIDMGRNNAIQGNILSDISGNGLMLGDVKAEDHHPSVPDRLVKDNRIENNVVTRAAQEYHGGVGIWVGYTENTLIAHNEVFDLPYSGISIGWGWGSVDSTDNPSASKDNKIIANHVHHLMQEMVDGGGIYSLGMQRNMLIQGNVVHDQLYDFGAYYLDDGSRYVTLDSNIAYGNKRNLIAKGSNHTIRGNYWDNESSNMNQYTNSTVENNQVTMPGQFPLAILNKAGLTAAYADLLDQVETSDESNVAAGKPAYAYDGTGGTLSSTEVDAGRATDKDLSTDTGVYGGSGPWALAVDLERSHLADAIVVSFPAGGVPSSFKVEIAGLDGIWETVASNATGHTGRNIVPMDGKRIRTVRVTAVSGSMAIAEVEVYKKNASVPLNKGFSIAVISSDNVASDSPSVVSIDGQHNVTGLADGAAVISHAGGDWQFKVDVAPFSNVALYAENTKVASGRSVQVFLKGTTTEGLNVPFDLQQIDFTSDNETKLSVDASGLVSAHGPGSANITASTAQEGAPIIRSLPFLAFEEAVDFVGVQVSVPYLHPAETAQISISELKYDSGYPVELADVDSIQYTSLNPDIATVNTTGLITALQPGQATFAVKVTVNGKQAETEVKLSVFPAGWAYANVNNAEGAAEFDGDSWRIQNKGSDIFGTADQFGFVYKAIDMNQYPQGVAITTTIQSLEDVHNATMTGLMMRSTLDPGSKNVNYRMHASQGLELKYMPFTWRTADNQATDYFYADNLPLPAKIRLIYADQIATAQYWDVTNSQWKTAGAVPIELGASFYVGAAHTSHDLERFSTTEISGISISDAENLPIRISADTNLLTTNATLSLYTAGKGVNETIRYTSDNEGVATVDQNGTVTAVATGKAVIKAQAMSGAVELPGRSDSIVVYVYDEPEQLHSVNKALNKPAAAMTSNLRGLLSTHPGAQETNGNDGNPNTGTQANGQYDWAYRVDLGGLQSVDRMAVTFNAGSFATQFEFLISRDGIDWEVMDSFNNTVGGTTYSTFFEETRMARYAVVRAIRPNGPAQPGSQMNVSEFEVFGQVVPADVSGVSLNRTNIVLGNGGTTKLTATVTPAGANPGVTWSSSDESVVTVDANGKLTAHAPGTATVTAASQENASLSATSTVSVREITNVALNQPSKGLTADLLQDADAGTPFANGNDGKMDTYAVPTGVWNWALRVDLGSVKDIGGMAVTFDPGGGMRLHLTSSCLPTVQIGKSSIRSAARPGSVTCSIGQTWKR</sequence>
<dbReference type="SMART" id="SM00710">
    <property type="entry name" value="PbH1"/>
    <property type="match status" value="6"/>
</dbReference>
<reference evidence="3 4" key="1">
    <citation type="submission" date="2022-10" db="EMBL/GenBank/DDBJ databases">
        <title>Comparative genomic analysis of Cohnella hashimotonis sp. nov., isolated from the International Space Station.</title>
        <authorList>
            <person name="Simpson A."/>
            <person name="Venkateswaran K."/>
        </authorList>
    </citation>
    <scope>NUCLEOTIDE SEQUENCE [LARGE SCALE GENOMIC DNA]</scope>
    <source>
        <strain evidence="3 4">DSM 18997</strain>
    </source>
</reference>
<dbReference type="InterPro" id="IPR003343">
    <property type="entry name" value="Big_2"/>
</dbReference>
<dbReference type="EMBL" id="JAPDHZ010000002">
    <property type="protein sequence ID" value="MDG0791308.1"/>
    <property type="molecule type" value="Genomic_DNA"/>
</dbReference>
<dbReference type="PROSITE" id="PS50022">
    <property type="entry name" value="FA58C_3"/>
    <property type="match status" value="1"/>
</dbReference>
<dbReference type="RefSeq" id="WP_277565069.1">
    <property type="nucleotide sequence ID" value="NZ_JAPDHZ010000002.1"/>
</dbReference>
<proteinExistence type="predicted"/>
<dbReference type="PANTHER" id="PTHR36453">
    <property type="entry name" value="SECRETED PROTEIN-RELATED"/>
    <property type="match status" value="1"/>
</dbReference>
<comment type="caution">
    <text evidence="3">The sequence shown here is derived from an EMBL/GenBank/DDBJ whole genome shotgun (WGS) entry which is preliminary data.</text>
</comment>
<name>A0A9X4KFY6_9BACL</name>
<dbReference type="Pfam" id="PF13229">
    <property type="entry name" value="Beta_helix"/>
    <property type="match status" value="1"/>
</dbReference>
<dbReference type="InterPro" id="IPR012334">
    <property type="entry name" value="Pectin_lyas_fold"/>
</dbReference>
<dbReference type="Gene3D" id="2.160.20.10">
    <property type="entry name" value="Single-stranded right-handed beta-helix, Pectin lyase-like"/>
    <property type="match status" value="2"/>
</dbReference>
<dbReference type="Proteomes" id="UP001153387">
    <property type="component" value="Unassembled WGS sequence"/>
</dbReference>
<gene>
    <name evidence="3" type="ORF">OMP38_10795</name>
</gene>
<evidence type="ECO:0000313" key="4">
    <source>
        <dbReference type="Proteomes" id="UP001153387"/>
    </source>
</evidence>
<dbReference type="InterPro" id="IPR000421">
    <property type="entry name" value="FA58C"/>
</dbReference>
<dbReference type="InterPro" id="IPR006626">
    <property type="entry name" value="PbH1"/>
</dbReference>
<dbReference type="PANTHER" id="PTHR36453:SF1">
    <property type="entry name" value="RIGHT HANDED BETA HELIX DOMAIN-CONTAINING PROTEIN"/>
    <property type="match status" value="1"/>
</dbReference>
<accession>A0A9X4KFY6</accession>
<keyword evidence="4" id="KW-1185">Reference proteome</keyword>
<evidence type="ECO:0000256" key="1">
    <source>
        <dbReference type="SAM" id="MobiDB-lite"/>
    </source>
</evidence>
<dbReference type="SUPFAM" id="SSF49373">
    <property type="entry name" value="Invasin/intimin cell-adhesion fragments"/>
    <property type="match status" value="4"/>
</dbReference>
<dbReference type="SUPFAM" id="SSF49785">
    <property type="entry name" value="Galactose-binding domain-like"/>
    <property type="match status" value="2"/>
</dbReference>
<dbReference type="SUPFAM" id="SSF51126">
    <property type="entry name" value="Pectin lyase-like"/>
    <property type="match status" value="1"/>
</dbReference>
<feature type="region of interest" description="Disordered" evidence="1">
    <location>
        <begin position="1213"/>
        <end position="1236"/>
    </location>
</feature>
<dbReference type="InterPro" id="IPR039448">
    <property type="entry name" value="Beta_helix"/>
</dbReference>
<evidence type="ECO:0000313" key="3">
    <source>
        <dbReference type="EMBL" id="MDG0791308.1"/>
    </source>
</evidence>
<dbReference type="InterPro" id="IPR008964">
    <property type="entry name" value="Invasin/intimin_cell_adhesion"/>
</dbReference>
<protein>
    <submittedName>
        <fullName evidence="3">Ig-like domain-containing protein</fullName>
    </submittedName>
</protein>
<dbReference type="InterPro" id="IPR011050">
    <property type="entry name" value="Pectin_lyase_fold/virulence"/>
</dbReference>
<feature type="region of interest" description="Disordered" evidence="1">
    <location>
        <begin position="85"/>
        <end position="109"/>
    </location>
</feature>
<organism evidence="3 4">
    <name type="scientific">Cohnella ginsengisoli</name>
    <dbReference type="NCBI Taxonomy" id="425004"/>
    <lineage>
        <taxon>Bacteria</taxon>
        <taxon>Bacillati</taxon>
        <taxon>Bacillota</taxon>
        <taxon>Bacilli</taxon>
        <taxon>Bacillales</taxon>
        <taxon>Paenibacillaceae</taxon>
        <taxon>Cohnella</taxon>
    </lineage>
</organism>
<feature type="compositionally biased region" description="Low complexity" evidence="1">
    <location>
        <begin position="1222"/>
        <end position="1233"/>
    </location>
</feature>
<dbReference type="Gene3D" id="2.60.120.260">
    <property type="entry name" value="Galactose-binding domain-like"/>
    <property type="match status" value="2"/>
</dbReference>
<dbReference type="Gene3D" id="2.60.40.1080">
    <property type="match status" value="4"/>
</dbReference>